<evidence type="ECO:0000256" key="5">
    <source>
        <dbReference type="ARBA" id="ARBA00023284"/>
    </source>
</evidence>
<keyword evidence="2 6" id="KW-0813">Transport</keyword>
<dbReference type="AlphaFoldDB" id="A0A2Z6IFV7"/>
<reference evidence="8 9" key="1">
    <citation type="journal article" date="2018" name="Microbiol. Resour. Announc.">
        <title>Complete Genome Sequence of Acidithiobacillus ferridurans JCM 18981.</title>
        <authorList>
            <person name="Miyauchi T."/>
            <person name="Kouzuma A."/>
            <person name="Abe T."/>
            <person name="Watanabe K."/>
        </authorList>
    </citation>
    <scope>NUCLEOTIDE SEQUENCE [LARGE SCALE GENOMIC DNA]</scope>
    <source>
        <strain evidence="9">ATCC 33020 / DSM 29468 / JCM 18981 / 11Fe</strain>
    </source>
</reference>
<keyword evidence="6" id="KW-0963">Cytoplasm</keyword>
<dbReference type="SUPFAM" id="SSF52833">
    <property type="entry name" value="Thioredoxin-like"/>
    <property type="match status" value="1"/>
</dbReference>
<dbReference type="GO" id="GO:0015038">
    <property type="term" value="F:glutathione disulfide oxidoreductase activity"/>
    <property type="evidence" value="ECO:0007669"/>
    <property type="project" value="UniProtKB-UniRule"/>
</dbReference>
<dbReference type="PROSITE" id="PS00195">
    <property type="entry name" value="GLUTAREDOXIN_1"/>
    <property type="match status" value="1"/>
</dbReference>
<keyword evidence="4" id="KW-1015">Disulfide bond</keyword>
<dbReference type="GO" id="GO:0045454">
    <property type="term" value="P:cell redox homeostasis"/>
    <property type="evidence" value="ECO:0007669"/>
    <property type="project" value="InterPro"/>
</dbReference>
<sequence length="105" mass="11434">MAECRAADREVIVKGAVVRMYATGTCPYCRRAEALLCSKGVTPEILRVDRDPALRQSMLKLAHGRHTVPQVFINGRHVGGYDDLAALDRRGALDALLQEDGQGDG</sequence>
<comment type="similarity">
    <text evidence="1 6">Belongs to the glutaredoxin family.</text>
</comment>
<evidence type="ECO:0000256" key="1">
    <source>
        <dbReference type="ARBA" id="ARBA00007787"/>
    </source>
</evidence>
<protein>
    <recommendedName>
        <fullName evidence="6">Glutaredoxin</fullName>
    </recommendedName>
</protein>
<evidence type="ECO:0000256" key="3">
    <source>
        <dbReference type="ARBA" id="ARBA00022982"/>
    </source>
</evidence>
<dbReference type="GO" id="GO:0005737">
    <property type="term" value="C:cytoplasm"/>
    <property type="evidence" value="ECO:0007669"/>
    <property type="project" value="TreeGrafter"/>
</dbReference>
<evidence type="ECO:0000256" key="4">
    <source>
        <dbReference type="ARBA" id="ARBA00023157"/>
    </source>
</evidence>
<dbReference type="InterPro" id="IPR036249">
    <property type="entry name" value="Thioredoxin-like_sf"/>
</dbReference>
<dbReference type="InterPro" id="IPR011900">
    <property type="entry name" value="GRX_bact"/>
</dbReference>
<dbReference type="Pfam" id="PF00462">
    <property type="entry name" value="Glutaredoxin"/>
    <property type="match status" value="1"/>
</dbReference>
<dbReference type="PANTHER" id="PTHR45694">
    <property type="entry name" value="GLUTAREDOXIN 2"/>
    <property type="match status" value="1"/>
</dbReference>
<dbReference type="InterPro" id="IPR011767">
    <property type="entry name" value="GLR_AS"/>
</dbReference>
<dbReference type="GO" id="GO:0034599">
    <property type="term" value="P:cellular response to oxidative stress"/>
    <property type="evidence" value="ECO:0007669"/>
    <property type="project" value="TreeGrafter"/>
</dbReference>
<dbReference type="CDD" id="cd03418">
    <property type="entry name" value="GRX_GRXb_1_3_like"/>
    <property type="match status" value="1"/>
</dbReference>
<comment type="function">
    <text evidence="6">Has a glutathione-disulfide oxidoreductase activity in the presence of NADPH and glutathione reductase. Reduces low molecular weight disulfides and proteins.</text>
</comment>
<evidence type="ECO:0000256" key="6">
    <source>
        <dbReference type="RuleBase" id="RU364065"/>
    </source>
</evidence>
<dbReference type="NCBIfam" id="TIGR02181">
    <property type="entry name" value="GRX_bact"/>
    <property type="match status" value="1"/>
</dbReference>
<dbReference type="Proteomes" id="UP000280188">
    <property type="component" value="Chromosome"/>
</dbReference>
<evidence type="ECO:0000313" key="9">
    <source>
        <dbReference type="Proteomes" id="UP000280188"/>
    </source>
</evidence>
<keyword evidence="5 6" id="KW-0676">Redox-active center</keyword>
<proteinExistence type="inferred from homology"/>
<dbReference type="Gene3D" id="3.40.30.10">
    <property type="entry name" value="Glutaredoxin"/>
    <property type="match status" value="1"/>
</dbReference>
<evidence type="ECO:0000256" key="2">
    <source>
        <dbReference type="ARBA" id="ARBA00022448"/>
    </source>
</evidence>
<dbReference type="PROSITE" id="PS51354">
    <property type="entry name" value="GLUTAREDOXIN_2"/>
    <property type="match status" value="1"/>
</dbReference>
<name>A0A2Z6IFV7_ACIFI</name>
<organism evidence="8 9">
    <name type="scientific">Acidithiobacillus ferridurans</name>
    <dbReference type="NCBI Taxonomy" id="1232575"/>
    <lineage>
        <taxon>Bacteria</taxon>
        <taxon>Pseudomonadati</taxon>
        <taxon>Pseudomonadota</taxon>
        <taxon>Acidithiobacillia</taxon>
        <taxon>Acidithiobacillales</taxon>
        <taxon>Acidithiobacillaceae</taxon>
        <taxon>Acidithiobacillus</taxon>
    </lineage>
</organism>
<dbReference type="PRINTS" id="PR00160">
    <property type="entry name" value="GLUTAREDOXIN"/>
</dbReference>
<dbReference type="PANTHER" id="PTHR45694:SF18">
    <property type="entry name" value="GLUTAREDOXIN-1-RELATED"/>
    <property type="match status" value="1"/>
</dbReference>
<dbReference type="InterPro" id="IPR002109">
    <property type="entry name" value="Glutaredoxin"/>
</dbReference>
<evidence type="ECO:0000259" key="7">
    <source>
        <dbReference type="Pfam" id="PF00462"/>
    </source>
</evidence>
<dbReference type="EMBL" id="AP018795">
    <property type="protein sequence ID" value="BBF64216.1"/>
    <property type="molecule type" value="Genomic_DNA"/>
</dbReference>
<evidence type="ECO:0000313" key="8">
    <source>
        <dbReference type="EMBL" id="BBF64216.1"/>
    </source>
</evidence>
<dbReference type="KEGG" id="afj:AFERRID_04340"/>
<keyword evidence="9" id="KW-1185">Reference proteome</keyword>
<accession>A0A2Z6IFV7</accession>
<keyword evidence="3 6" id="KW-0249">Electron transport</keyword>
<dbReference type="InterPro" id="IPR014025">
    <property type="entry name" value="Glutaredoxin_subgr"/>
</dbReference>
<gene>
    <name evidence="8" type="ORF">AFERRID_04340</name>
</gene>
<feature type="domain" description="Glutaredoxin" evidence="7">
    <location>
        <begin position="18"/>
        <end position="78"/>
    </location>
</feature>